<keyword evidence="3" id="KW-1185">Reference proteome</keyword>
<name>A0A640SMX0_9ACTN</name>
<organism evidence="2 3">
    <name type="scientific">Streptomyces glebosus</name>
    <dbReference type="NCBI Taxonomy" id="249580"/>
    <lineage>
        <taxon>Bacteria</taxon>
        <taxon>Bacillati</taxon>
        <taxon>Actinomycetota</taxon>
        <taxon>Actinomycetes</taxon>
        <taxon>Kitasatosporales</taxon>
        <taxon>Streptomycetaceae</taxon>
        <taxon>Streptomyces</taxon>
    </lineage>
</organism>
<evidence type="ECO:0000313" key="2">
    <source>
        <dbReference type="EMBL" id="GFE12637.1"/>
    </source>
</evidence>
<dbReference type="EMBL" id="BLIO01000001">
    <property type="protein sequence ID" value="GFE12637.1"/>
    <property type="molecule type" value="Genomic_DNA"/>
</dbReference>
<feature type="compositionally biased region" description="Low complexity" evidence="1">
    <location>
        <begin position="31"/>
        <end position="52"/>
    </location>
</feature>
<dbReference type="AlphaFoldDB" id="A0A640SMX0"/>
<feature type="compositionally biased region" description="Polar residues" evidence="1">
    <location>
        <begin position="294"/>
        <end position="306"/>
    </location>
</feature>
<reference evidence="2 3" key="1">
    <citation type="submission" date="2019-12" db="EMBL/GenBank/DDBJ databases">
        <title>Whole genome shotgun sequence of Streptomyces hygroscopicus subsp. glebosus NBRC 13786.</title>
        <authorList>
            <person name="Ichikawa N."/>
            <person name="Kimura A."/>
            <person name="Kitahashi Y."/>
            <person name="Komaki H."/>
            <person name="Tamura T."/>
        </authorList>
    </citation>
    <scope>NUCLEOTIDE SEQUENCE [LARGE SCALE GENOMIC DNA]</scope>
    <source>
        <strain evidence="2 3">NBRC 13786</strain>
    </source>
</reference>
<proteinExistence type="predicted"/>
<gene>
    <name evidence="2" type="ORF">Sgleb_06840</name>
</gene>
<protein>
    <submittedName>
        <fullName evidence="2">Uncharacterized protein</fullName>
    </submittedName>
</protein>
<accession>A0A640SMX0</accession>
<dbReference type="Pfam" id="PF19720">
    <property type="entry name" value="DUF6214"/>
    <property type="match status" value="2"/>
</dbReference>
<dbReference type="Proteomes" id="UP000430079">
    <property type="component" value="Unassembled WGS sequence"/>
</dbReference>
<comment type="caution">
    <text evidence="2">The sequence shown here is derived from an EMBL/GenBank/DDBJ whole genome shotgun (WGS) entry which is preliminary data.</text>
</comment>
<feature type="compositionally biased region" description="Low complexity" evidence="1">
    <location>
        <begin position="185"/>
        <end position="243"/>
    </location>
</feature>
<evidence type="ECO:0000256" key="1">
    <source>
        <dbReference type="SAM" id="MobiDB-lite"/>
    </source>
</evidence>
<feature type="region of interest" description="Disordered" evidence="1">
    <location>
        <begin position="121"/>
        <end position="359"/>
    </location>
</feature>
<evidence type="ECO:0000313" key="3">
    <source>
        <dbReference type="Proteomes" id="UP000430079"/>
    </source>
</evidence>
<feature type="compositionally biased region" description="Low complexity" evidence="1">
    <location>
        <begin position="316"/>
        <end position="339"/>
    </location>
</feature>
<feature type="region of interest" description="Disordered" evidence="1">
    <location>
        <begin position="28"/>
        <end position="54"/>
    </location>
</feature>
<dbReference type="InterPro" id="IPR046186">
    <property type="entry name" value="DUF6214"/>
</dbReference>
<sequence>MSESDFYTVNHRYEARGAPLEWPTWELQAHGSAAPAPDRAAPDDPAGSAGPGCPLPRLDPLGPWCSARLTFADGARVDVVVTVSDDHITVEDVRADPPLTLDGLADLGRWIEGPLDDAFRAATGQPRKTRPTPRQAGPADIAPERGRGPQAGPPPEPGRGAATDPLRGSRPAAPQGPTRHARPTGGSAPAGEPESAPMAAGAEAAPGAEAAAASAAGAAERATRTTGEATGAGVAGAGASEAGPTGAMGATGLGQGEGVRHRTAPASGIGHPADPSAAPSTDSPAEPSGEPSCEQPNEQCCEQSSGRPAPAEACVPAASSTSPAGSSTPPDAAESSPSSPSAPPAERARSAVLARTRAGERRKIAADAYRQAQREGRDPVLAVMHATGRNRRRSLRLIAGARDEGLLTPRHNKR</sequence>